<dbReference type="PROSITE" id="PS50196">
    <property type="entry name" value="RANBD1"/>
    <property type="match status" value="1"/>
</dbReference>
<dbReference type="SMART" id="SM00160">
    <property type="entry name" value="RanBD"/>
    <property type="match status" value="1"/>
</dbReference>
<feature type="region of interest" description="Disordered" evidence="3">
    <location>
        <begin position="852"/>
        <end position="902"/>
    </location>
</feature>
<dbReference type="PANTHER" id="PTHR23138:SF142">
    <property type="entry name" value="RAN-BINDING PROTEIN 3B-RELATED"/>
    <property type="match status" value="1"/>
</dbReference>
<comment type="subcellular location">
    <subcellularLocation>
        <location evidence="1">Nucleus</location>
    </subcellularLocation>
</comment>
<feature type="compositionally biased region" description="Basic and acidic residues" evidence="3">
    <location>
        <begin position="527"/>
        <end position="544"/>
    </location>
</feature>
<dbReference type="EMBL" id="MTYJ01000036">
    <property type="protein sequence ID" value="OQV19748.1"/>
    <property type="molecule type" value="Genomic_DNA"/>
</dbReference>
<feature type="region of interest" description="Disordered" evidence="3">
    <location>
        <begin position="1027"/>
        <end position="1068"/>
    </location>
</feature>
<keyword evidence="2" id="KW-0539">Nucleus</keyword>
<dbReference type="Gene3D" id="4.10.75.10">
    <property type="entry name" value="Elafin-like"/>
    <property type="match status" value="1"/>
</dbReference>
<gene>
    <name evidence="6" type="ORF">BV898_06287</name>
</gene>
<dbReference type="Proteomes" id="UP000192578">
    <property type="component" value="Unassembled WGS sequence"/>
</dbReference>
<dbReference type="PANTHER" id="PTHR23138">
    <property type="entry name" value="RAN BINDING PROTEIN"/>
    <property type="match status" value="1"/>
</dbReference>
<dbReference type="OrthoDB" id="185618at2759"/>
<dbReference type="AlphaFoldDB" id="A0A1W0WX22"/>
<dbReference type="GO" id="GO:0005634">
    <property type="term" value="C:nucleus"/>
    <property type="evidence" value="ECO:0007669"/>
    <property type="project" value="UniProtKB-SubCell"/>
</dbReference>
<keyword evidence="4" id="KW-0732">Signal</keyword>
<evidence type="ECO:0000259" key="5">
    <source>
        <dbReference type="PROSITE" id="PS50196"/>
    </source>
</evidence>
<dbReference type="Gene3D" id="2.30.29.30">
    <property type="entry name" value="Pleckstrin-homology domain (PH domain)/Phosphotyrosine-binding domain (PTB)"/>
    <property type="match status" value="1"/>
</dbReference>
<dbReference type="Pfam" id="PF00638">
    <property type="entry name" value="Ran_BP1"/>
    <property type="match status" value="1"/>
</dbReference>
<feature type="compositionally biased region" description="Basic and acidic residues" evidence="3">
    <location>
        <begin position="574"/>
        <end position="592"/>
    </location>
</feature>
<evidence type="ECO:0000256" key="1">
    <source>
        <dbReference type="ARBA" id="ARBA00004123"/>
    </source>
</evidence>
<dbReference type="SUPFAM" id="SSF50729">
    <property type="entry name" value="PH domain-like"/>
    <property type="match status" value="1"/>
</dbReference>
<proteinExistence type="predicted"/>
<keyword evidence="7" id="KW-1185">Reference proteome</keyword>
<feature type="compositionally biased region" description="Basic and acidic residues" evidence="3">
    <location>
        <begin position="619"/>
        <end position="630"/>
    </location>
</feature>
<feature type="chain" id="PRO_5012506504" evidence="4">
    <location>
        <begin position="28"/>
        <end position="1068"/>
    </location>
</feature>
<dbReference type="GO" id="GO:0030414">
    <property type="term" value="F:peptidase inhibitor activity"/>
    <property type="evidence" value="ECO:0007669"/>
    <property type="project" value="InterPro"/>
</dbReference>
<dbReference type="Pfam" id="PF00095">
    <property type="entry name" value="WAP"/>
    <property type="match status" value="1"/>
</dbReference>
<dbReference type="GO" id="GO:0005576">
    <property type="term" value="C:extracellular region"/>
    <property type="evidence" value="ECO:0007669"/>
    <property type="project" value="InterPro"/>
</dbReference>
<protein>
    <submittedName>
        <fullName evidence="6">Ran-binding protein 3</fullName>
    </submittedName>
</protein>
<feature type="compositionally biased region" description="Low complexity" evidence="3">
    <location>
        <begin position="1032"/>
        <end position="1056"/>
    </location>
</feature>
<accession>A0A1W0WX22</accession>
<dbReference type="InterPro" id="IPR011993">
    <property type="entry name" value="PH-like_dom_sf"/>
</dbReference>
<feature type="region of interest" description="Disordered" evidence="3">
    <location>
        <begin position="524"/>
        <end position="642"/>
    </location>
</feature>
<evidence type="ECO:0000313" key="6">
    <source>
        <dbReference type="EMBL" id="OQV19748.1"/>
    </source>
</evidence>
<sequence length="1068" mass="113163">MLTSSSPIRIIVCCATVLLRHTSSVSAHTQQLGLGGMYQQQSQFGQFGQFGSQYTYPGMGSFGGNGNGLLGFPPGFYGGNGGMGPNGGTMYGGGLYGGGSFGGGSYGGGLYGSGSNGGLYGGGLYGSGLNGGSFGGGSYGGGMYGGLYGSGSGFYGTQNQDPCQRVNCGPGRFCEPLTLGTYDRGPSYKCRRIDGSNSFQNGLYQRPVTKCFDELVQKVPVGALDNTRNRNAFASMPMCSDQCQSQQQCGPGQICCNNGCGNVCYTPETTVLDLVNTGAATGGGGVGGVGGVGGGVYGPYYGGSQMTNFGGIPTIKPSVRLLYLRQFVIPLLLPYLRPVIPSLRPSLRPAVPQSLTLSGRPSVRPSVRSSVPPSLRPSLRAAIPQSVTPSGRPSVRSSVPPSLRPSLRPAVPPSGRPSVRHSVRPSVRPFLHPFLCTALHTSIRHSVPSPGLSYLVGHSVSPSTRSSVLPYYLPCVLPFWGNFPILFSFLPVCRESPQRNTSPPHLQPPKMNGRKDELLENSLQRSDSFKHSNGHDALKRLREGEPDEQVGSTSKRPDLRNPFSKTEASFDLVDVPKTEEENREGGKSDQEKTAAASDVTPAVEGGQDESNDGQDVEDVSGKKSHGDVPRKTSTPSALMRRMSLDNKGRILLDSGKQFDFVQPIEKAAVEDNESPVESVENTEADVVHKVTGIEPQSALAADDEKLADTVKAFSDTALTTGESESSESLSAAADTTAPPAFVFGQNLESRVEKVDAKAPAAPTFADLASLGSTWTTRQNSSASGASAFSGFGFGFGSLSATNDKASSSSNSNGFTAAAASSGTQTGFLFGDAVKNISKDSACFGGFGLTSTSSSSISSKPHSVDAKHGSEPSSSTDEDKEKKESSSSETLQESANREYEAKQHKPVLEEVDLVTGEESERNIFEVNMKLYVFDKDTEQWKERGRAIARLNDAQDKSYSRLVVRMAGTLRVIINTNVWKDMVVTRLSDKNVSFSAFDTTDENALKVFLISCAPANADRILHELKTRIDHIKTQQRPTTPPTKQKVSPTSSTADSPSANGADQPVKKPKN</sequence>
<feature type="region of interest" description="Disordered" evidence="3">
    <location>
        <begin position="352"/>
        <end position="422"/>
    </location>
</feature>
<reference evidence="7" key="1">
    <citation type="submission" date="2017-01" db="EMBL/GenBank/DDBJ databases">
        <title>Comparative genomics of anhydrobiosis in the tardigrade Hypsibius dujardini.</title>
        <authorList>
            <person name="Yoshida Y."/>
            <person name="Koutsovoulos G."/>
            <person name="Laetsch D."/>
            <person name="Stevens L."/>
            <person name="Kumar S."/>
            <person name="Horikawa D."/>
            <person name="Ishino K."/>
            <person name="Komine S."/>
            <person name="Tomita M."/>
            <person name="Blaxter M."/>
            <person name="Arakawa K."/>
        </authorList>
    </citation>
    <scope>NUCLEOTIDE SEQUENCE [LARGE SCALE GENOMIC DNA]</scope>
    <source>
        <strain evidence="7">Z151</strain>
    </source>
</reference>
<organism evidence="6 7">
    <name type="scientific">Hypsibius exemplaris</name>
    <name type="common">Freshwater tardigrade</name>
    <dbReference type="NCBI Taxonomy" id="2072580"/>
    <lineage>
        <taxon>Eukaryota</taxon>
        <taxon>Metazoa</taxon>
        <taxon>Ecdysozoa</taxon>
        <taxon>Tardigrada</taxon>
        <taxon>Eutardigrada</taxon>
        <taxon>Parachela</taxon>
        <taxon>Hypsibioidea</taxon>
        <taxon>Hypsibiidae</taxon>
        <taxon>Hypsibius</taxon>
    </lineage>
</organism>
<dbReference type="InterPro" id="IPR008197">
    <property type="entry name" value="WAP_dom"/>
</dbReference>
<evidence type="ECO:0000256" key="4">
    <source>
        <dbReference type="SAM" id="SignalP"/>
    </source>
</evidence>
<feature type="compositionally biased region" description="Acidic residues" evidence="3">
    <location>
        <begin position="606"/>
        <end position="618"/>
    </location>
</feature>
<feature type="compositionally biased region" description="Basic and acidic residues" evidence="3">
    <location>
        <begin position="876"/>
        <end position="885"/>
    </location>
</feature>
<dbReference type="GO" id="GO:0006611">
    <property type="term" value="P:protein export from nucleus"/>
    <property type="evidence" value="ECO:0007669"/>
    <property type="project" value="TreeGrafter"/>
</dbReference>
<feature type="compositionally biased region" description="Low complexity" evidence="3">
    <location>
        <begin position="357"/>
        <end position="409"/>
    </location>
</feature>
<evidence type="ECO:0000256" key="2">
    <source>
        <dbReference type="ARBA" id="ARBA00023242"/>
    </source>
</evidence>
<evidence type="ECO:0000256" key="3">
    <source>
        <dbReference type="SAM" id="MobiDB-lite"/>
    </source>
</evidence>
<dbReference type="InterPro" id="IPR036645">
    <property type="entry name" value="Elafin-like_sf"/>
</dbReference>
<dbReference type="InterPro" id="IPR045255">
    <property type="entry name" value="RanBP1-like"/>
</dbReference>
<dbReference type="CDD" id="cd13180">
    <property type="entry name" value="RanBD_RanBP3"/>
    <property type="match status" value="1"/>
</dbReference>
<evidence type="ECO:0000313" key="7">
    <source>
        <dbReference type="Proteomes" id="UP000192578"/>
    </source>
</evidence>
<feature type="domain" description="RanBD1" evidence="5">
    <location>
        <begin position="899"/>
        <end position="1002"/>
    </location>
</feature>
<name>A0A1W0WX22_HYPEX</name>
<dbReference type="InterPro" id="IPR000156">
    <property type="entry name" value="Ran_bind_dom"/>
</dbReference>
<comment type="caution">
    <text evidence="6">The sequence shown here is derived from an EMBL/GenBank/DDBJ whole genome shotgun (WGS) entry which is preliminary data.</text>
</comment>
<feature type="signal peptide" evidence="4">
    <location>
        <begin position="1"/>
        <end position="27"/>
    </location>
</feature>